<name>A0A1M4ZXU7_9FLAO</name>
<keyword evidence="2" id="KW-1185">Reference proteome</keyword>
<dbReference type="RefSeq" id="WP_143161732.1">
    <property type="nucleotide sequence ID" value="NZ_FQVQ01000005.1"/>
</dbReference>
<reference evidence="1 2" key="1">
    <citation type="submission" date="2016-11" db="EMBL/GenBank/DDBJ databases">
        <authorList>
            <person name="Jaros S."/>
            <person name="Januszkiewicz K."/>
            <person name="Wedrychowicz H."/>
        </authorList>
    </citation>
    <scope>NUCLEOTIDE SEQUENCE [LARGE SCALE GENOMIC DNA]</scope>
    <source>
        <strain evidence="1 2">DSM 25660</strain>
    </source>
</reference>
<dbReference type="Proteomes" id="UP000184147">
    <property type="component" value="Unassembled WGS sequence"/>
</dbReference>
<protein>
    <submittedName>
        <fullName evidence="1">Uncharacterized protein</fullName>
    </submittedName>
</protein>
<gene>
    <name evidence="1" type="ORF">SAMN05444377_10566</name>
</gene>
<sequence length="134" mass="15003">MLRILFLTGILMGFSSYTVTKAGMIPDGTYTLQLDAAYAETGPAHFRLHLKGDRVTMELADQTHTYPLKWIDADSFCIIGYTQPAEPNAFEQEMLRSYTPSFNITSTSQGTFRFVFGDQHQADCIYSGSLVPFP</sequence>
<organism evidence="1 2">
    <name type="scientific">Flavobacterium fontis</name>
    <dbReference type="NCBI Taxonomy" id="1124188"/>
    <lineage>
        <taxon>Bacteria</taxon>
        <taxon>Pseudomonadati</taxon>
        <taxon>Bacteroidota</taxon>
        <taxon>Flavobacteriia</taxon>
        <taxon>Flavobacteriales</taxon>
        <taxon>Flavobacteriaceae</taxon>
        <taxon>Flavobacterium</taxon>
    </lineage>
</organism>
<evidence type="ECO:0000313" key="2">
    <source>
        <dbReference type="Proteomes" id="UP000184147"/>
    </source>
</evidence>
<dbReference type="OrthoDB" id="9925034at2"/>
<proteinExistence type="predicted"/>
<dbReference type="AlphaFoldDB" id="A0A1M4ZXU7"/>
<dbReference type="EMBL" id="FQVQ01000005">
    <property type="protein sequence ID" value="SHF22805.1"/>
    <property type="molecule type" value="Genomic_DNA"/>
</dbReference>
<dbReference type="STRING" id="1124188.SAMN05444377_10566"/>
<evidence type="ECO:0000313" key="1">
    <source>
        <dbReference type="EMBL" id="SHF22805.1"/>
    </source>
</evidence>
<accession>A0A1M4ZXU7</accession>